<dbReference type="AlphaFoldDB" id="A0A9P3CMH7"/>
<proteinExistence type="predicted"/>
<protein>
    <submittedName>
        <fullName evidence="2">Uncharacterized protein</fullName>
    </submittedName>
</protein>
<sequence>MSDRRRAVRLRLQVQIAQEAVVNSLHIFDGSRKKFMDALQPTPREDPDALSPAQQLDLDEKSLRQTIAELHKCYNEMSNLDSQLLKEDADVAGVSESDYAQILLEAGQIVAPVVRTGLEATYDDDESDPEVPPILKSYFDTVAEWRLAQERLVDELPVEHAEQRLQRQRMIDQDKSVPETDEEFEKNCRKEYQDVVDEVDTLRRRVNELHVEVTNAGLDPDPNRWRRKSRSETSKGGTSLGVSNWLNGIEDAVDVPHEYHEDVRSLAGSTKTSRPESPSRPSDMPEEMDTQVEVHHKMVLPVVYPSNVRETATGEDHGLDQSSAMHRVKDEAPAQTLASSMRNPQSFEREASELTGVLLSPQPSRLGSPQPSDMATYGSDDHGKDFGGAPEQELSPAQSAAGSIRGMAFQRIGSHTMIANIDHQMSSVQNAVPPSSSAIDAANPPTSPR</sequence>
<feature type="compositionally biased region" description="Polar residues" evidence="1">
    <location>
        <begin position="361"/>
        <end position="373"/>
    </location>
</feature>
<dbReference type="RefSeq" id="XP_044660016.1">
    <property type="nucleotide sequence ID" value="XM_044804081.1"/>
</dbReference>
<keyword evidence="3" id="KW-1185">Reference proteome</keyword>
<gene>
    <name evidence="2" type="ORF">CKM354_000869100</name>
</gene>
<dbReference type="Proteomes" id="UP000825890">
    <property type="component" value="Unassembled WGS sequence"/>
</dbReference>
<name>A0A9P3CMH7_9PEZI</name>
<feature type="region of interest" description="Disordered" evidence="1">
    <location>
        <begin position="359"/>
        <end position="402"/>
    </location>
</feature>
<evidence type="ECO:0000313" key="2">
    <source>
        <dbReference type="EMBL" id="GIZ45529.1"/>
    </source>
</evidence>
<evidence type="ECO:0000313" key="3">
    <source>
        <dbReference type="Proteomes" id="UP000825890"/>
    </source>
</evidence>
<feature type="region of interest" description="Disordered" evidence="1">
    <location>
        <begin position="215"/>
        <end position="244"/>
    </location>
</feature>
<comment type="caution">
    <text evidence="2">The sequence shown here is derived from an EMBL/GenBank/DDBJ whole genome shotgun (WGS) entry which is preliminary data.</text>
</comment>
<feature type="region of interest" description="Disordered" evidence="1">
    <location>
        <begin position="420"/>
        <end position="449"/>
    </location>
</feature>
<feature type="compositionally biased region" description="Polar residues" evidence="1">
    <location>
        <begin position="423"/>
        <end position="438"/>
    </location>
</feature>
<feature type="region of interest" description="Disordered" evidence="1">
    <location>
        <begin position="167"/>
        <end position="186"/>
    </location>
</feature>
<evidence type="ECO:0000256" key="1">
    <source>
        <dbReference type="SAM" id="MobiDB-lite"/>
    </source>
</evidence>
<organism evidence="2 3">
    <name type="scientific">Cercospora kikuchii</name>
    <dbReference type="NCBI Taxonomy" id="84275"/>
    <lineage>
        <taxon>Eukaryota</taxon>
        <taxon>Fungi</taxon>
        <taxon>Dikarya</taxon>
        <taxon>Ascomycota</taxon>
        <taxon>Pezizomycotina</taxon>
        <taxon>Dothideomycetes</taxon>
        <taxon>Dothideomycetidae</taxon>
        <taxon>Mycosphaerellales</taxon>
        <taxon>Mycosphaerellaceae</taxon>
        <taxon>Cercospora</taxon>
    </lineage>
</organism>
<feature type="region of interest" description="Disordered" evidence="1">
    <location>
        <begin position="261"/>
        <end position="290"/>
    </location>
</feature>
<reference evidence="2 3" key="1">
    <citation type="submission" date="2021-01" db="EMBL/GenBank/DDBJ databases">
        <title>Cercospora kikuchii MAFF 305040 whole genome shotgun sequence.</title>
        <authorList>
            <person name="Kashiwa T."/>
            <person name="Suzuki T."/>
        </authorList>
    </citation>
    <scope>NUCLEOTIDE SEQUENCE [LARGE SCALE GENOMIC DNA]</scope>
    <source>
        <strain evidence="2 3">MAFF 305040</strain>
    </source>
</reference>
<feature type="compositionally biased region" description="Basic and acidic residues" evidence="1">
    <location>
        <begin position="167"/>
        <end position="178"/>
    </location>
</feature>
<dbReference type="GeneID" id="68294266"/>
<feature type="compositionally biased region" description="Polar residues" evidence="1">
    <location>
        <begin position="267"/>
        <end position="280"/>
    </location>
</feature>
<feature type="compositionally biased region" description="Polar residues" evidence="1">
    <location>
        <begin position="234"/>
        <end position="244"/>
    </location>
</feature>
<dbReference type="EMBL" id="BOLY01000005">
    <property type="protein sequence ID" value="GIZ45529.1"/>
    <property type="molecule type" value="Genomic_DNA"/>
</dbReference>
<accession>A0A9P3CMH7</accession>
<dbReference type="OrthoDB" id="3650539at2759"/>